<feature type="compositionally biased region" description="Basic and acidic residues" evidence="1">
    <location>
        <begin position="25"/>
        <end position="39"/>
    </location>
</feature>
<accession>A0AAP0E6L1</accession>
<name>A0AAP0E6L1_9MAGN</name>
<keyword evidence="3" id="KW-1185">Reference proteome</keyword>
<sequence>MQYLDMIDLHNPDRDLRQLGYVQGKPKDPFRPNNADKSKVATSYSIKYT</sequence>
<protein>
    <submittedName>
        <fullName evidence="2">Uncharacterized protein</fullName>
    </submittedName>
</protein>
<organism evidence="2 3">
    <name type="scientific">Stephania yunnanensis</name>
    <dbReference type="NCBI Taxonomy" id="152371"/>
    <lineage>
        <taxon>Eukaryota</taxon>
        <taxon>Viridiplantae</taxon>
        <taxon>Streptophyta</taxon>
        <taxon>Embryophyta</taxon>
        <taxon>Tracheophyta</taxon>
        <taxon>Spermatophyta</taxon>
        <taxon>Magnoliopsida</taxon>
        <taxon>Ranunculales</taxon>
        <taxon>Menispermaceae</taxon>
        <taxon>Menispermoideae</taxon>
        <taxon>Cissampelideae</taxon>
        <taxon>Stephania</taxon>
    </lineage>
</organism>
<comment type="caution">
    <text evidence="2">The sequence shown here is derived from an EMBL/GenBank/DDBJ whole genome shotgun (WGS) entry which is preliminary data.</text>
</comment>
<evidence type="ECO:0000256" key="1">
    <source>
        <dbReference type="SAM" id="MobiDB-lite"/>
    </source>
</evidence>
<feature type="compositionally biased region" description="Polar residues" evidence="1">
    <location>
        <begin position="40"/>
        <end position="49"/>
    </location>
</feature>
<dbReference type="Proteomes" id="UP001420932">
    <property type="component" value="Unassembled WGS sequence"/>
</dbReference>
<dbReference type="EMBL" id="JBBNAF010000013">
    <property type="protein sequence ID" value="KAK9087574.1"/>
    <property type="molecule type" value="Genomic_DNA"/>
</dbReference>
<reference evidence="2 3" key="1">
    <citation type="submission" date="2024-01" db="EMBL/GenBank/DDBJ databases">
        <title>Genome assemblies of Stephania.</title>
        <authorList>
            <person name="Yang L."/>
        </authorList>
    </citation>
    <scope>NUCLEOTIDE SEQUENCE [LARGE SCALE GENOMIC DNA]</scope>
    <source>
        <strain evidence="2">YNDBR</strain>
        <tissue evidence="2">Leaf</tissue>
    </source>
</reference>
<dbReference type="AlphaFoldDB" id="A0AAP0E6L1"/>
<evidence type="ECO:0000313" key="2">
    <source>
        <dbReference type="EMBL" id="KAK9087574.1"/>
    </source>
</evidence>
<proteinExistence type="predicted"/>
<gene>
    <name evidence="2" type="ORF">Syun_029968</name>
</gene>
<evidence type="ECO:0000313" key="3">
    <source>
        <dbReference type="Proteomes" id="UP001420932"/>
    </source>
</evidence>
<feature type="region of interest" description="Disordered" evidence="1">
    <location>
        <begin position="19"/>
        <end position="49"/>
    </location>
</feature>